<dbReference type="InterPro" id="IPR027417">
    <property type="entry name" value="P-loop_NTPase"/>
</dbReference>
<sequence length="515" mass="59092">MSSRKLYYIFRFGASMTLQEIRQNQIEYCREHIEYFIDTYGHIEDKDAEEIIQPFHMWDAQREALRSIATHKLNVILKARQLGFSWLVLHYAAHLLVTMEGRTCIALSQKEDDAKELVRRFGVILKNMPELIAEDSDKPTGWSGATYTQTALRIEITFPSGLVSVFNGMPSAPGAGRSFTANLIILDEWAFQQYAEQIWTAGYPTINRPTGGQVIGLSTIDRGSFFEEVFTNPDNGFNKIFIPWYADPRRDDNWYSETKKAMGELMTQEYPATVEEALTVPGGSYFPEVNERNTVSYEDLKGNTLKYVAIDYGLDMFAAHWVRVDSFGNAQVYREYDKSGLTISEAAGTLLSMCEEETIEAFLAPPDLWNRSQETGKSRAQIWSECGVDLTKTSNDFAAGCSGMKEWLKPQGEDKKSKLTILDGCAPNLYRCLKKIQKDKKRPNVYAKDPHDLTHDPDSLRYFCVWWTIPADSPEEIDRRRNNWRPDLLEDYETADDEIRAMMVKKYGEPYYEDV</sequence>
<evidence type="ECO:0000313" key="1">
    <source>
        <dbReference type="EMBL" id="DAE26902.1"/>
    </source>
</evidence>
<protein>
    <submittedName>
        <fullName evidence="1">Large terminase protein</fullName>
    </submittedName>
</protein>
<organism evidence="1">
    <name type="scientific">virus sp. ct6Ax4</name>
    <dbReference type="NCBI Taxonomy" id="2826791"/>
    <lineage>
        <taxon>Viruses</taxon>
    </lineage>
</organism>
<accession>A0A8S5R651</accession>
<name>A0A8S5R651_9VIRU</name>
<dbReference type="EMBL" id="BK015824">
    <property type="protein sequence ID" value="DAE26902.1"/>
    <property type="molecule type" value="Genomic_DNA"/>
</dbReference>
<reference evidence="1" key="1">
    <citation type="journal article" date="2021" name="Proc. Natl. Acad. Sci. U.S.A.">
        <title>A Catalog of Tens of Thousands of Viruses from Human Metagenomes Reveals Hidden Associations with Chronic Diseases.</title>
        <authorList>
            <person name="Tisza M.J."/>
            <person name="Buck C.B."/>
        </authorList>
    </citation>
    <scope>NUCLEOTIDE SEQUENCE</scope>
    <source>
        <strain evidence="1">Ct6Ax4</strain>
    </source>
</reference>
<dbReference type="Gene3D" id="3.30.420.280">
    <property type="match status" value="1"/>
</dbReference>
<proteinExistence type="predicted"/>
<dbReference type="Gene3D" id="3.40.50.300">
    <property type="entry name" value="P-loop containing nucleotide triphosphate hydrolases"/>
    <property type="match status" value="1"/>
</dbReference>